<dbReference type="Proteomes" id="UP000037035">
    <property type="component" value="Unassembled WGS sequence"/>
</dbReference>
<evidence type="ECO:0008006" key="3">
    <source>
        <dbReference type="Google" id="ProtNLM"/>
    </source>
</evidence>
<dbReference type="SUPFAM" id="SSF52047">
    <property type="entry name" value="RNI-like"/>
    <property type="match status" value="1"/>
</dbReference>
<reference evidence="1 2" key="1">
    <citation type="submission" date="2015-08" db="EMBL/GenBank/DDBJ databases">
        <title>Next Generation Sequencing and Analysis of the Genome of Puccinia sorghi L Schw, the Causal Agent of Maize Common Rust.</title>
        <authorList>
            <person name="Rochi L."/>
            <person name="Burguener G."/>
            <person name="Darino M."/>
            <person name="Turjanski A."/>
            <person name="Kreff E."/>
            <person name="Dieguez M.J."/>
            <person name="Sacco F."/>
        </authorList>
    </citation>
    <scope>NUCLEOTIDE SEQUENCE [LARGE SCALE GENOMIC DNA]</scope>
    <source>
        <strain evidence="1 2">RO10H11247</strain>
    </source>
</reference>
<organism evidence="1 2">
    <name type="scientific">Puccinia sorghi</name>
    <dbReference type="NCBI Taxonomy" id="27349"/>
    <lineage>
        <taxon>Eukaryota</taxon>
        <taxon>Fungi</taxon>
        <taxon>Dikarya</taxon>
        <taxon>Basidiomycota</taxon>
        <taxon>Pucciniomycotina</taxon>
        <taxon>Pucciniomycetes</taxon>
        <taxon>Pucciniales</taxon>
        <taxon>Pucciniaceae</taxon>
        <taxon>Puccinia</taxon>
    </lineage>
</organism>
<sequence>MSTFQYPQESKGRTLTRKCKTDGQITLLDLPVEIVFDIIAWLRSGKHGCRKSRPHSIIQSFKSLRLTSRSLAGFLAPVLLDAVDISCSATAQDFLTWCRACAAQNREPPVRRLAIRNVGHPSLDNNNLQLIPYEIFEDILSVISPSLHQLKIAFDDCFEFSDKTAHSFRRANKLWALHLHINSQPLDSGISSPDSIFNDTGNMQLHNPCSFLASLKALPNLRELNLNSCLDYCTPFDTNGQFTSLPRVQHLCIRINSHSTSLPSEPHNFLLELCRALSDNLLILEITGSRYDSSKLLPALAVTRHRLEALYLCEASVVQTLREWRFPRLRTFLLDDSRYLAREEFISPFFDQIMTLALRRWDGTDVPLDIPVQTLPSLKRVILTHTTQHSHDTISLHNACRDTGIDLFASAKSVNLQEIWAVDKLEARIQEISSTQRGHL</sequence>
<accession>A0A0L6UZA5</accession>
<evidence type="ECO:0000313" key="1">
    <source>
        <dbReference type="EMBL" id="KNZ53848.1"/>
    </source>
</evidence>
<comment type="caution">
    <text evidence="1">The sequence shown here is derived from an EMBL/GenBank/DDBJ whole genome shotgun (WGS) entry which is preliminary data.</text>
</comment>
<dbReference type="AlphaFoldDB" id="A0A0L6UZA5"/>
<name>A0A0L6UZA5_9BASI</name>
<keyword evidence="2" id="KW-1185">Reference proteome</keyword>
<dbReference type="VEuPathDB" id="FungiDB:VP01_311g8"/>
<evidence type="ECO:0000313" key="2">
    <source>
        <dbReference type="Proteomes" id="UP000037035"/>
    </source>
</evidence>
<dbReference type="OrthoDB" id="2504166at2759"/>
<protein>
    <recommendedName>
        <fullName evidence="3">F-box domain-containing protein</fullName>
    </recommendedName>
</protein>
<proteinExistence type="predicted"/>
<dbReference type="EMBL" id="LAVV01008080">
    <property type="protein sequence ID" value="KNZ53848.1"/>
    <property type="molecule type" value="Genomic_DNA"/>
</dbReference>
<gene>
    <name evidence="1" type="ORF">VP01_311g8</name>
</gene>